<evidence type="ECO:0000313" key="4">
    <source>
        <dbReference type="EMBL" id="CAB4707729.1"/>
    </source>
</evidence>
<accession>A0A6J6Q9Q7</accession>
<gene>
    <name evidence="4" type="ORF">UFOPK2579_01269</name>
</gene>
<dbReference type="Pfam" id="PF00406">
    <property type="entry name" value="ADK"/>
    <property type="match status" value="1"/>
</dbReference>
<dbReference type="GO" id="GO:0006139">
    <property type="term" value="P:nucleobase-containing compound metabolic process"/>
    <property type="evidence" value="ECO:0007669"/>
    <property type="project" value="InterPro"/>
</dbReference>
<keyword evidence="2" id="KW-0547">Nucleotide-binding</keyword>
<protein>
    <submittedName>
        <fullName evidence="4">Unannotated protein</fullName>
    </submittedName>
</protein>
<dbReference type="HAMAP" id="MF_00235">
    <property type="entry name" value="Adenylate_kinase_Adk"/>
    <property type="match status" value="1"/>
</dbReference>
<dbReference type="NCBIfam" id="NF011104">
    <property type="entry name" value="PRK14531.1"/>
    <property type="match status" value="1"/>
</dbReference>
<dbReference type="Gene3D" id="3.40.50.300">
    <property type="entry name" value="P-loop containing nucleotide triphosphate hydrolases"/>
    <property type="match status" value="1"/>
</dbReference>
<dbReference type="EMBL" id="CAEZXR010000137">
    <property type="protein sequence ID" value="CAB4707729.1"/>
    <property type="molecule type" value="Genomic_DNA"/>
</dbReference>
<dbReference type="AlphaFoldDB" id="A0A6J6Q9Q7"/>
<name>A0A6J6Q9Q7_9ZZZZ</name>
<keyword evidence="3" id="KW-0418">Kinase</keyword>
<organism evidence="4">
    <name type="scientific">freshwater metagenome</name>
    <dbReference type="NCBI Taxonomy" id="449393"/>
    <lineage>
        <taxon>unclassified sequences</taxon>
        <taxon>metagenomes</taxon>
        <taxon>ecological metagenomes</taxon>
    </lineage>
</organism>
<dbReference type="NCBIfam" id="NF011105">
    <property type="entry name" value="PRK14532.1"/>
    <property type="match status" value="1"/>
</dbReference>
<dbReference type="InterPro" id="IPR000850">
    <property type="entry name" value="Adenylat/UMP-CMP_kin"/>
</dbReference>
<dbReference type="GO" id="GO:0019205">
    <property type="term" value="F:nucleobase-containing compound kinase activity"/>
    <property type="evidence" value="ECO:0007669"/>
    <property type="project" value="InterPro"/>
</dbReference>
<reference evidence="4" key="1">
    <citation type="submission" date="2020-05" db="EMBL/GenBank/DDBJ databases">
        <authorList>
            <person name="Chiriac C."/>
            <person name="Salcher M."/>
            <person name="Ghai R."/>
            <person name="Kavagutti S V."/>
        </authorList>
    </citation>
    <scope>NUCLEOTIDE SEQUENCE</scope>
</reference>
<dbReference type="InterPro" id="IPR027417">
    <property type="entry name" value="P-loop_NTPase"/>
</dbReference>
<proteinExistence type="inferred from homology"/>
<evidence type="ECO:0000256" key="1">
    <source>
        <dbReference type="ARBA" id="ARBA00022679"/>
    </source>
</evidence>
<sequence length="191" mass="20967">MRMILMGPPGAGKGTQAKFVAEHFKIPAISTGDIFRANVSQGTALGVEAQRYMDAGEYVPDEVTNLMVRNRIDEADALPGFLLDGYPRTLAQVEELDGMIAFTGHALDAVVVLTVDQDEIVGRLLQRAEVEGRADDTEDVIRRRQEVYAEQTEPLIEVYRGRGLIIEVDGMGEVADVTQRIFDALDVVSES</sequence>
<dbReference type="PRINTS" id="PR00094">
    <property type="entry name" value="ADENYLTKNASE"/>
</dbReference>
<dbReference type="NCBIfam" id="NF011101">
    <property type="entry name" value="PRK14528.1"/>
    <property type="match status" value="1"/>
</dbReference>
<dbReference type="NCBIfam" id="NF001381">
    <property type="entry name" value="PRK00279.1-3"/>
    <property type="match status" value="1"/>
</dbReference>
<dbReference type="PANTHER" id="PTHR23359">
    <property type="entry name" value="NUCLEOTIDE KINASE"/>
    <property type="match status" value="1"/>
</dbReference>
<dbReference type="InterPro" id="IPR033690">
    <property type="entry name" value="Adenylat_kinase_CS"/>
</dbReference>
<dbReference type="PROSITE" id="PS00113">
    <property type="entry name" value="ADENYLATE_KINASE"/>
    <property type="match status" value="1"/>
</dbReference>
<evidence type="ECO:0000256" key="2">
    <source>
        <dbReference type="ARBA" id="ARBA00022741"/>
    </source>
</evidence>
<dbReference type="SUPFAM" id="SSF52540">
    <property type="entry name" value="P-loop containing nucleoside triphosphate hydrolases"/>
    <property type="match status" value="1"/>
</dbReference>
<dbReference type="GO" id="GO:0005524">
    <property type="term" value="F:ATP binding"/>
    <property type="evidence" value="ECO:0007669"/>
    <property type="project" value="InterPro"/>
</dbReference>
<dbReference type="CDD" id="cd01428">
    <property type="entry name" value="ADK"/>
    <property type="match status" value="1"/>
</dbReference>
<evidence type="ECO:0000256" key="3">
    <source>
        <dbReference type="ARBA" id="ARBA00022777"/>
    </source>
</evidence>
<keyword evidence="1" id="KW-0808">Transferase</keyword>
<dbReference type="NCBIfam" id="NF011100">
    <property type="entry name" value="PRK14527.1"/>
    <property type="match status" value="1"/>
</dbReference>